<dbReference type="AlphaFoldDB" id="A0A1R3WYY8"/>
<keyword evidence="8" id="KW-1185">Reference proteome</keyword>
<dbReference type="GO" id="GO:0006935">
    <property type="term" value="P:chemotaxis"/>
    <property type="evidence" value="ECO:0007669"/>
    <property type="project" value="UniProtKB-KW"/>
</dbReference>
<dbReference type="Proteomes" id="UP000186997">
    <property type="component" value="Unassembled WGS sequence"/>
</dbReference>
<evidence type="ECO:0000256" key="2">
    <source>
        <dbReference type="ARBA" id="ARBA00029447"/>
    </source>
</evidence>
<dbReference type="PROSITE" id="PS50113">
    <property type="entry name" value="PAC"/>
    <property type="match status" value="1"/>
</dbReference>
<dbReference type="Gene3D" id="1.10.287.950">
    <property type="entry name" value="Methyl-accepting chemotaxis protein"/>
    <property type="match status" value="1"/>
</dbReference>
<name>A0A1R3WYY8_9RHOB</name>
<dbReference type="CDD" id="cd00130">
    <property type="entry name" value="PAS"/>
    <property type="match status" value="1"/>
</dbReference>
<evidence type="ECO:0000313" key="8">
    <source>
        <dbReference type="Proteomes" id="UP000186997"/>
    </source>
</evidence>
<evidence type="ECO:0000256" key="3">
    <source>
        <dbReference type="PROSITE-ProRule" id="PRU00284"/>
    </source>
</evidence>
<dbReference type="Gene3D" id="3.30.450.20">
    <property type="entry name" value="PAS domain"/>
    <property type="match status" value="1"/>
</dbReference>
<dbReference type="GO" id="GO:0007165">
    <property type="term" value="P:signal transduction"/>
    <property type="evidence" value="ECO:0007669"/>
    <property type="project" value="UniProtKB-KW"/>
</dbReference>
<gene>
    <name evidence="7" type="ORF">SAMN05421665_1396</name>
</gene>
<dbReference type="RefSeq" id="WP_076658955.1">
    <property type="nucleotide sequence ID" value="NZ_FTPR01000001.1"/>
</dbReference>
<comment type="similarity">
    <text evidence="2">Belongs to the methyl-accepting chemotaxis (MCP) protein family.</text>
</comment>
<accession>A0A1R3WYY8</accession>
<evidence type="ECO:0000313" key="7">
    <source>
        <dbReference type="EMBL" id="SIT82150.1"/>
    </source>
</evidence>
<dbReference type="PANTHER" id="PTHR43531">
    <property type="entry name" value="PROTEIN ICFG"/>
    <property type="match status" value="1"/>
</dbReference>
<sequence>MFWTKSLARNADDDAVLAAAYQSQAIIFFEPDGTIVNANAAFVATMGYNDASDIIGKHHRIFLSEVDRNSHAYKDFWPSLARGEISSGEFKRISKSGEEVWISASYAPVRDAHGNVSQVVKLATDVTASHRIMQLLVAGLAALREGDLTARISDPVAPQHQSVKSSFNETLAGLEDLMNTIRSGSVRLHDVGRAVQNGAHQLQQKAQAQKDMLAETTSSLSQISQAVAGTSNSTRELDEEAALTADKSREGSRIVADTITAIKRIETLSKEVSKTTEVIEGFAFQTNLLSLNAAVEAARAGAAGSGFAVVASEVRSLSNRSAEASKEIAKLTRSCETEVMKGRTLIETAGASLDAINHGAATVAEAVDRIARTATQQSQSVSDIESAIRAIDIGVQNVATLSDESAEQVKRLSDELAILDDLLSRFQTKQAQPQRPVQMNLRQAG</sequence>
<dbReference type="InterPro" id="IPR013656">
    <property type="entry name" value="PAS_4"/>
</dbReference>
<dbReference type="InterPro" id="IPR001610">
    <property type="entry name" value="PAC"/>
</dbReference>
<dbReference type="SMART" id="SM00086">
    <property type="entry name" value="PAC"/>
    <property type="match status" value="1"/>
</dbReference>
<dbReference type="NCBIfam" id="TIGR00229">
    <property type="entry name" value="sensory_box"/>
    <property type="match status" value="1"/>
</dbReference>
<dbReference type="GO" id="GO:0004888">
    <property type="term" value="F:transmembrane signaling receptor activity"/>
    <property type="evidence" value="ECO:0007669"/>
    <property type="project" value="InterPro"/>
</dbReference>
<dbReference type="PROSITE" id="PS50885">
    <property type="entry name" value="HAMP"/>
    <property type="match status" value="1"/>
</dbReference>
<dbReference type="GO" id="GO:0016020">
    <property type="term" value="C:membrane"/>
    <property type="evidence" value="ECO:0007669"/>
    <property type="project" value="InterPro"/>
</dbReference>
<feature type="domain" description="PAC" evidence="5">
    <location>
        <begin position="86"/>
        <end position="138"/>
    </location>
</feature>
<dbReference type="STRING" id="287098.SAMN05421665_1396"/>
<keyword evidence="1" id="KW-0145">Chemotaxis</keyword>
<dbReference type="PANTHER" id="PTHR43531:SF11">
    <property type="entry name" value="METHYL-ACCEPTING CHEMOTAXIS PROTEIN 3"/>
    <property type="match status" value="1"/>
</dbReference>
<dbReference type="InterPro" id="IPR004089">
    <property type="entry name" value="MCPsignal_dom"/>
</dbReference>
<evidence type="ECO:0000256" key="1">
    <source>
        <dbReference type="ARBA" id="ARBA00022500"/>
    </source>
</evidence>
<dbReference type="InterPro" id="IPR004090">
    <property type="entry name" value="Chemotax_Me-accpt_rcpt"/>
</dbReference>
<dbReference type="SMART" id="SM00283">
    <property type="entry name" value="MA"/>
    <property type="match status" value="1"/>
</dbReference>
<dbReference type="InterPro" id="IPR003660">
    <property type="entry name" value="HAMP_dom"/>
</dbReference>
<dbReference type="InterPro" id="IPR035965">
    <property type="entry name" value="PAS-like_dom_sf"/>
</dbReference>
<protein>
    <submittedName>
        <fullName evidence="7">Methyl-accepting chemotaxis sensory transducer with Pas/Pac sensor</fullName>
    </submittedName>
</protein>
<dbReference type="PROSITE" id="PS50111">
    <property type="entry name" value="CHEMOTAXIS_TRANSDUC_2"/>
    <property type="match status" value="1"/>
</dbReference>
<dbReference type="Pfam" id="PF08448">
    <property type="entry name" value="PAS_4"/>
    <property type="match status" value="1"/>
</dbReference>
<dbReference type="PRINTS" id="PR00260">
    <property type="entry name" value="CHEMTRNSDUCR"/>
</dbReference>
<evidence type="ECO:0000259" key="4">
    <source>
        <dbReference type="PROSITE" id="PS50111"/>
    </source>
</evidence>
<dbReference type="Pfam" id="PF00015">
    <property type="entry name" value="MCPsignal"/>
    <property type="match status" value="1"/>
</dbReference>
<keyword evidence="3" id="KW-0807">Transducer</keyword>
<proteinExistence type="inferred from homology"/>
<reference evidence="8" key="1">
    <citation type="submission" date="2017-01" db="EMBL/GenBank/DDBJ databases">
        <authorList>
            <person name="Varghese N."/>
            <person name="Submissions S."/>
        </authorList>
    </citation>
    <scope>NUCLEOTIDE SEQUENCE [LARGE SCALE GENOMIC DNA]</scope>
    <source>
        <strain evidence="8">DSM 29591</strain>
    </source>
</reference>
<dbReference type="InterPro" id="IPR000700">
    <property type="entry name" value="PAS-assoc_C"/>
</dbReference>
<dbReference type="InterPro" id="IPR051310">
    <property type="entry name" value="MCP_chemotaxis"/>
</dbReference>
<feature type="domain" description="HAMP" evidence="6">
    <location>
        <begin position="136"/>
        <end position="179"/>
    </location>
</feature>
<dbReference type="SUPFAM" id="SSF55785">
    <property type="entry name" value="PYP-like sensor domain (PAS domain)"/>
    <property type="match status" value="1"/>
</dbReference>
<evidence type="ECO:0000259" key="5">
    <source>
        <dbReference type="PROSITE" id="PS50113"/>
    </source>
</evidence>
<organism evidence="7 8">
    <name type="scientific">Yoonia rosea</name>
    <dbReference type="NCBI Taxonomy" id="287098"/>
    <lineage>
        <taxon>Bacteria</taxon>
        <taxon>Pseudomonadati</taxon>
        <taxon>Pseudomonadota</taxon>
        <taxon>Alphaproteobacteria</taxon>
        <taxon>Rhodobacterales</taxon>
        <taxon>Paracoccaceae</taxon>
        <taxon>Yoonia</taxon>
    </lineage>
</organism>
<feature type="domain" description="Methyl-accepting transducer" evidence="4">
    <location>
        <begin position="184"/>
        <end position="413"/>
    </location>
</feature>
<dbReference type="SUPFAM" id="SSF58104">
    <property type="entry name" value="Methyl-accepting chemotaxis protein (MCP) signaling domain"/>
    <property type="match status" value="1"/>
</dbReference>
<evidence type="ECO:0000259" key="6">
    <source>
        <dbReference type="PROSITE" id="PS50885"/>
    </source>
</evidence>
<dbReference type="InterPro" id="IPR000014">
    <property type="entry name" value="PAS"/>
</dbReference>
<dbReference type="EMBL" id="FTPR01000001">
    <property type="protein sequence ID" value="SIT82150.1"/>
    <property type="molecule type" value="Genomic_DNA"/>
</dbReference>